<dbReference type="EMBL" id="JACMSC010000019">
    <property type="protein sequence ID" value="KAG6473761.1"/>
    <property type="molecule type" value="Genomic_DNA"/>
</dbReference>
<keyword evidence="1" id="KW-0732">Signal</keyword>
<dbReference type="Proteomes" id="UP000734854">
    <property type="component" value="Unassembled WGS sequence"/>
</dbReference>
<dbReference type="AlphaFoldDB" id="A0A8J5EVH6"/>
<evidence type="ECO:0008006" key="4">
    <source>
        <dbReference type="Google" id="ProtNLM"/>
    </source>
</evidence>
<proteinExistence type="predicted"/>
<protein>
    <recommendedName>
        <fullName evidence="4">TPD1 protein</fullName>
    </recommendedName>
</protein>
<accession>A0A8J5EVH6</accession>
<dbReference type="Pfam" id="PF24068">
    <property type="entry name" value="TPD1_C"/>
    <property type="match status" value="1"/>
</dbReference>
<name>A0A8J5EVH6_ZINOF</name>
<sequence>MNNHISTLAHPTGINLVSQPQRRLLQAGGGPDCSIEDIDVQQGPSGSLPSGIPTYTVSVLNLCSVYGGCPLDNVHLSCGEFSSVLPIDPIVFRRLSINDCLLNDGRALDPGAVVSFEYANSFPYPLAISNATC</sequence>
<evidence type="ECO:0000313" key="3">
    <source>
        <dbReference type="Proteomes" id="UP000734854"/>
    </source>
</evidence>
<reference evidence="2 3" key="1">
    <citation type="submission" date="2020-08" db="EMBL/GenBank/DDBJ databases">
        <title>Plant Genome Project.</title>
        <authorList>
            <person name="Zhang R.-G."/>
        </authorList>
    </citation>
    <scope>NUCLEOTIDE SEQUENCE [LARGE SCALE GENOMIC DNA]</scope>
    <source>
        <tissue evidence="2">Rhizome</tissue>
    </source>
</reference>
<dbReference type="InterPro" id="IPR040361">
    <property type="entry name" value="TPD1"/>
</dbReference>
<dbReference type="PANTHER" id="PTHR33184:SF67">
    <property type="entry name" value="PROTEIN TAPETUM DETERMINANT 1"/>
    <property type="match status" value="1"/>
</dbReference>
<gene>
    <name evidence="2" type="ORF">ZIOFF_067678</name>
</gene>
<comment type="caution">
    <text evidence="2">The sequence shown here is derived from an EMBL/GenBank/DDBJ whole genome shotgun (WGS) entry which is preliminary data.</text>
</comment>
<keyword evidence="3" id="KW-1185">Reference proteome</keyword>
<evidence type="ECO:0000256" key="1">
    <source>
        <dbReference type="ARBA" id="ARBA00022729"/>
    </source>
</evidence>
<evidence type="ECO:0000313" key="2">
    <source>
        <dbReference type="EMBL" id="KAG6473761.1"/>
    </source>
</evidence>
<organism evidence="2 3">
    <name type="scientific">Zingiber officinale</name>
    <name type="common">Ginger</name>
    <name type="synonym">Amomum zingiber</name>
    <dbReference type="NCBI Taxonomy" id="94328"/>
    <lineage>
        <taxon>Eukaryota</taxon>
        <taxon>Viridiplantae</taxon>
        <taxon>Streptophyta</taxon>
        <taxon>Embryophyta</taxon>
        <taxon>Tracheophyta</taxon>
        <taxon>Spermatophyta</taxon>
        <taxon>Magnoliopsida</taxon>
        <taxon>Liliopsida</taxon>
        <taxon>Zingiberales</taxon>
        <taxon>Zingiberaceae</taxon>
        <taxon>Zingiber</taxon>
    </lineage>
</organism>
<dbReference type="GO" id="GO:0001709">
    <property type="term" value="P:cell fate determination"/>
    <property type="evidence" value="ECO:0007669"/>
    <property type="project" value="TreeGrafter"/>
</dbReference>
<dbReference type="PANTHER" id="PTHR33184">
    <property type="entry name" value="PROTEIN TAPETUM DETERMINANT 1-LIKE-RELATED"/>
    <property type="match status" value="1"/>
</dbReference>